<feature type="domain" description="Exoribonuclease phosphorolytic" evidence="12">
    <location>
        <begin position="191"/>
        <end position="270"/>
    </location>
</feature>
<dbReference type="GO" id="GO:0034475">
    <property type="term" value="P:U4 snRNA 3'-end processing"/>
    <property type="evidence" value="ECO:0007669"/>
    <property type="project" value="TreeGrafter"/>
</dbReference>
<keyword evidence="5" id="KW-0963">Cytoplasm</keyword>
<evidence type="ECO:0000256" key="1">
    <source>
        <dbReference type="ARBA" id="ARBA00004496"/>
    </source>
</evidence>
<dbReference type="GO" id="GO:0016075">
    <property type="term" value="P:rRNA catabolic process"/>
    <property type="evidence" value="ECO:0007669"/>
    <property type="project" value="TreeGrafter"/>
</dbReference>
<evidence type="ECO:0000259" key="12">
    <source>
        <dbReference type="Pfam" id="PF03725"/>
    </source>
</evidence>
<sequence length="306" mass="34385">MPKPKDISVNERDFVLGLLQQDQARLDGRGFEEFRDVEIEFGSSLGHVEVKLGRTKLVVRISAEVTKPYEDRPYEGIFLITTDISAMASPLFENNRQSDEEMLVSRLIEKAIRRSNALDLESLCINAGKTCWMIRADVHYLDYDGGLVDGTCIGVIAALLHFKRNDTSIDGDKTIIHPIEERPPVPLSVLHVPICVTFSFFKKQQSSENDDDNDDDDAMILVDSTADEEALRHSEMTITVNKNRDVCQILKPGGQSIEALSIMHCTNLAYNIALEMTNLIYKRLKEDDAQRNAGNLAVELSAENER</sequence>
<dbReference type="PANTHER" id="PTHR11097:SF14">
    <property type="entry name" value="EXOSOME COMPLEX COMPONENT RRP45"/>
    <property type="match status" value="1"/>
</dbReference>
<gene>
    <name evidence="13" type="ORF">TRICI_004407</name>
</gene>
<dbReference type="GO" id="GO:0005730">
    <property type="term" value="C:nucleolus"/>
    <property type="evidence" value="ECO:0007669"/>
    <property type="project" value="UniProtKB-SubCell"/>
</dbReference>
<dbReference type="SUPFAM" id="SSF54211">
    <property type="entry name" value="Ribosomal protein S5 domain 2-like"/>
    <property type="match status" value="1"/>
</dbReference>
<evidence type="ECO:0000256" key="3">
    <source>
        <dbReference type="ARBA" id="ARBA00006678"/>
    </source>
</evidence>
<comment type="subcellular location">
    <subcellularLocation>
        <location evidence="1">Cytoplasm</location>
    </subcellularLocation>
    <subcellularLocation>
        <location evidence="2">Nucleus</location>
        <location evidence="2">Nucleolus</location>
    </subcellularLocation>
</comment>
<dbReference type="GO" id="GO:0034473">
    <property type="term" value="P:U1 snRNA 3'-end processing"/>
    <property type="evidence" value="ECO:0007669"/>
    <property type="project" value="TreeGrafter"/>
</dbReference>
<name>A0A642V0P5_9ASCO</name>
<dbReference type="GO" id="GO:0000176">
    <property type="term" value="C:nuclear exosome (RNase complex)"/>
    <property type="evidence" value="ECO:0007669"/>
    <property type="project" value="TreeGrafter"/>
</dbReference>
<dbReference type="GO" id="GO:0071035">
    <property type="term" value="P:nuclear polyadenylation-dependent rRNA catabolic process"/>
    <property type="evidence" value="ECO:0007669"/>
    <property type="project" value="TreeGrafter"/>
</dbReference>
<dbReference type="GO" id="GO:0071028">
    <property type="term" value="P:nuclear mRNA surveillance"/>
    <property type="evidence" value="ECO:0007669"/>
    <property type="project" value="TreeGrafter"/>
</dbReference>
<evidence type="ECO:0000256" key="2">
    <source>
        <dbReference type="ARBA" id="ARBA00004604"/>
    </source>
</evidence>
<dbReference type="GO" id="GO:0035925">
    <property type="term" value="F:mRNA 3'-UTR AU-rich region binding"/>
    <property type="evidence" value="ECO:0007669"/>
    <property type="project" value="TreeGrafter"/>
</dbReference>
<dbReference type="VEuPathDB" id="FungiDB:TRICI_004407"/>
<proteinExistence type="inferred from homology"/>
<feature type="domain" description="Exoribonuclease phosphorolytic" evidence="11">
    <location>
        <begin position="33"/>
        <end position="163"/>
    </location>
</feature>
<evidence type="ECO:0000256" key="4">
    <source>
        <dbReference type="ARBA" id="ARBA00019572"/>
    </source>
</evidence>
<keyword evidence="6" id="KW-0698">rRNA processing</keyword>
<reference evidence="13" key="1">
    <citation type="journal article" date="2019" name="G3 (Bethesda)">
        <title>Genome Assemblies of Two Rare Opportunistic Yeast Pathogens: Diutina rugosa (syn. Candida rugosa) and Trichomonascus ciferrii (syn. Candida ciferrii).</title>
        <authorList>
            <person name="Mixao V."/>
            <person name="Saus E."/>
            <person name="Hansen A.P."/>
            <person name="Lass-Florl C."/>
            <person name="Gabaldon T."/>
        </authorList>
    </citation>
    <scope>NUCLEOTIDE SEQUENCE</scope>
    <source>
        <strain evidence="13">CBS 4856</strain>
    </source>
</reference>
<dbReference type="Proteomes" id="UP000761534">
    <property type="component" value="Unassembled WGS sequence"/>
</dbReference>
<evidence type="ECO:0000256" key="6">
    <source>
        <dbReference type="ARBA" id="ARBA00022552"/>
    </source>
</evidence>
<dbReference type="InterPro" id="IPR033100">
    <property type="entry name" value="Rrp45"/>
</dbReference>
<evidence type="ECO:0000256" key="10">
    <source>
        <dbReference type="ARBA" id="ARBA00077933"/>
    </source>
</evidence>
<dbReference type="InterPro" id="IPR027408">
    <property type="entry name" value="PNPase/RNase_PH_dom_sf"/>
</dbReference>
<dbReference type="FunFam" id="3.30.230.70:FF:000005">
    <property type="entry name" value="Exosome complex component RRP45"/>
    <property type="match status" value="1"/>
</dbReference>
<dbReference type="GO" id="GO:0071038">
    <property type="term" value="P:TRAMP-dependent tRNA surveillance pathway"/>
    <property type="evidence" value="ECO:0007669"/>
    <property type="project" value="TreeGrafter"/>
</dbReference>
<dbReference type="InterPro" id="IPR050590">
    <property type="entry name" value="Exosome_comp_Rrp42_subfam"/>
</dbReference>
<protein>
    <recommendedName>
        <fullName evidence="4">Exosome complex component RRP45</fullName>
    </recommendedName>
    <alternativeName>
        <fullName evidence="10">Ribosomal RNA-processing protein 45</fullName>
    </alternativeName>
</protein>
<evidence type="ECO:0000259" key="11">
    <source>
        <dbReference type="Pfam" id="PF01138"/>
    </source>
</evidence>
<evidence type="ECO:0000313" key="13">
    <source>
        <dbReference type="EMBL" id="KAA8909698.1"/>
    </source>
</evidence>
<dbReference type="InterPro" id="IPR015847">
    <property type="entry name" value="ExoRNase_PH_dom2"/>
</dbReference>
<dbReference type="InterPro" id="IPR036345">
    <property type="entry name" value="ExoRNase_PH_dom2_sf"/>
</dbReference>
<dbReference type="GO" id="GO:0000467">
    <property type="term" value="P:exonucleolytic trimming to generate mature 3'-end of 5.8S rRNA from tricistronic rRNA transcript (SSU-rRNA, 5.8S rRNA, LSU-rRNA)"/>
    <property type="evidence" value="ECO:0007669"/>
    <property type="project" value="TreeGrafter"/>
</dbReference>
<evidence type="ECO:0000256" key="7">
    <source>
        <dbReference type="ARBA" id="ARBA00022835"/>
    </source>
</evidence>
<dbReference type="InterPro" id="IPR001247">
    <property type="entry name" value="ExoRNase_PH_dom1"/>
</dbReference>
<dbReference type="PANTHER" id="PTHR11097">
    <property type="entry name" value="EXOSOME COMPLEX EXONUCLEASE RIBOSOMAL RNA PROCESSING PROTEIN"/>
    <property type="match status" value="1"/>
</dbReference>
<dbReference type="Gene3D" id="3.30.230.70">
    <property type="entry name" value="GHMP Kinase, N-terminal domain"/>
    <property type="match status" value="1"/>
</dbReference>
<evidence type="ECO:0000313" key="14">
    <source>
        <dbReference type="Proteomes" id="UP000761534"/>
    </source>
</evidence>
<keyword evidence="14" id="KW-1185">Reference proteome</keyword>
<dbReference type="InterPro" id="IPR020568">
    <property type="entry name" value="Ribosomal_Su5_D2-typ_SF"/>
</dbReference>
<keyword evidence="8" id="KW-0694">RNA-binding</keyword>
<comment type="similarity">
    <text evidence="3">Belongs to the RNase PH family.</text>
</comment>
<accession>A0A642V0P5</accession>
<evidence type="ECO:0000256" key="9">
    <source>
        <dbReference type="ARBA" id="ARBA00023242"/>
    </source>
</evidence>
<dbReference type="OrthoDB" id="10264038at2759"/>
<dbReference type="AlphaFoldDB" id="A0A642V0P5"/>
<keyword evidence="9" id="KW-0539">Nucleus</keyword>
<dbReference type="Pfam" id="PF03725">
    <property type="entry name" value="RNase_PH_C"/>
    <property type="match status" value="1"/>
</dbReference>
<dbReference type="GO" id="GO:0034476">
    <property type="term" value="P:U5 snRNA 3'-end processing"/>
    <property type="evidence" value="ECO:0007669"/>
    <property type="project" value="TreeGrafter"/>
</dbReference>
<evidence type="ECO:0000256" key="5">
    <source>
        <dbReference type="ARBA" id="ARBA00022490"/>
    </source>
</evidence>
<dbReference type="SUPFAM" id="SSF55666">
    <property type="entry name" value="Ribonuclease PH domain 2-like"/>
    <property type="match status" value="1"/>
</dbReference>
<dbReference type="GO" id="GO:0000177">
    <property type="term" value="C:cytoplasmic exosome (RNase complex)"/>
    <property type="evidence" value="ECO:0007669"/>
    <property type="project" value="UniProtKB-ARBA"/>
</dbReference>
<comment type="caution">
    <text evidence="13">The sequence shown here is derived from an EMBL/GenBank/DDBJ whole genome shotgun (WGS) entry which is preliminary data.</text>
</comment>
<dbReference type="EMBL" id="SWFS01000335">
    <property type="protein sequence ID" value="KAA8909698.1"/>
    <property type="molecule type" value="Genomic_DNA"/>
</dbReference>
<evidence type="ECO:0000256" key="8">
    <source>
        <dbReference type="ARBA" id="ARBA00022884"/>
    </source>
</evidence>
<dbReference type="Pfam" id="PF01138">
    <property type="entry name" value="RNase_PH"/>
    <property type="match status" value="1"/>
</dbReference>
<keyword evidence="7" id="KW-0271">Exosome</keyword>
<organism evidence="13 14">
    <name type="scientific">Trichomonascus ciferrii</name>
    <dbReference type="NCBI Taxonomy" id="44093"/>
    <lineage>
        <taxon>Eukaryota</taxon>
        <taxon>Fungi</taxon>
        <taxon>Dikarya</taxon>
        <taxon>Ascomycota</taxon>
        <taxon>Saccharomycotina</taxon>
        <taxon>Dipodascomycetes</taxon>
        <taxon>Dipodascales</taxon>
        <taxon>Trichomonascaceae</taxon>
        <taxon>Trichomonascus</taxon>
        <taxon>Trichomonascus ciferrii complex</taxon>
    </lineage>
</organism>
<dbReference type="CDD" id="cd11368">
    <property type="entry name" value="RNase_PH_RRP45"/>
    <property type="match status" value="1"/>
</dbReference>